<organism evidence="3 4">
    <name type="scientific">Hyalella azteca</name>
    <name type="common">Amphipod</name>
    <dbReference type="NCBI Taxonomy" id="294128"/>
    <lineage>
        <taxon>Eukaryota</taxon>
        <taxon>Metazoa</taxon>
        <taxon>Ecdysozoa</taxon>
        <taxon>Arthropoda</taxon>
        <taxon>Crustacea</taxon>
        <taxon>Multicrustacea</taxon>
        <taxon>Malacostraca</taxon>
        <taxon>Eumalacostraca</taxon>
        <taxon>Peracarida</taxon>
        <taxon>Amphipoda</taxon>
        <taxon>Senticaudata</taxon>
        <taxon>Talitrida</taxon>
        <taxon>Talitroidea</taxon>
        <taxon>Hyalellidae</taxon>
        <taxon>Hyalella</taxon>
    </lineage>
</organism>
<reference evidence="4" key="1">
    <citation type="submission" date="2025-08" db="UniProtKB">
        <authorList>
            <consortium name="RefSeq"/>
        </authorList>
    </citation>
    <scope>IDENTIFICATION</scope>
    <source>
        <tissue evidence="4">Whole organism</tissue>
    </source>
</reference>
<evidence type="ECO:0000313" key="3">
    <source>
        <dbReference type="Proteomes" id="UP000694843"/>
    </source>
</evidence>
<dbReference type="Pfam" id="PF07686">
    <property type="entry name" value="V-set"/>
    <property type="match status" value="1"/>
</dbReference>
<evidence type="ECO:0000256" key="1">
    <source>
        <dbReference type="SAM" id="SignalP"/>
    </source>
</evidence>
<dbReference type="AlphaFoldDB" id="A0A8B7P4T8"/>
<protein>
    <submittedName>
        <fullName evidence="4">Cell adhesion molecule 4</fullName>
    </submittedName>
</protein>
<dbReference type="PROSITE" id="PS50835">
    <property type="entry name" value="IG_LIKE"/>
    <property type="match status" value="1"/>
</dbReference>
<name>A0A8B7P4T8_HYAAZ</name>
<dbReference type="PANTHER" id="PTHR21261:SF15">
    <property type="entry name" value="BEATEN PATH IIIA, ISOFORM D-RELATED"/>
    <property type="match status" value="1"/>
</dbReference>
<dbReference type="KEGG" id="hazt:108677269"/>
<keyword evidence="1" id="KW-0732">Signal</keyword>
<evidence type="ECO:0000259" key="2">
    <source>
        <dbReference type="PROSITE" id="PS50835"/>
    </source>
</evidence>
<dbReference type="InterPro" id="IPR013783">
    <property type="entry name" value="Ig-like_fold"/>
</dbReference>
<dbReference type="InterPro" id="IPR013106">
    <property type="entry name" value="Ig_V-set"/>
</dbReference>
<dbReference type="RefSeq" id="XP_018020960.1">
    <property type="nucleotide sequence ID" value="XM_018165471.2"/>
</dbReference>
<dbReference type="PANTHER" id="PTHR21261">
    <property type="entry name" value="BEAT PROTEIN"/>
    <property type="match status" value="1"/>
</dbReference>
<evidence type="ECO:0000313" key="4">
    <source>
        <dbReference type="RefSeq" id="XP_018020960.1"/>
    </source>
</evidence>
<dbReference type="InterPro" id="IPR036179">
    <property type="entry name" value="Ig-like_dom_sf"/>
</dbReference>
<dbReference type="OMA" id="KIVMNRD"/>
<dbReference type="Proteomes" id="UP000694843">
    <property type="component" value="Unplaced"/>
</dbReference>
<dbReference type="InterPro" id="IPR007110">
    <property type="entry name" value="Ig-like_dom"/>
</dbReference>
<dbReference type="SUPFAM" id="SSF48726">
    <property type="entry name" value="Immunoglobulin"/>
    <property type="match status" value="2"/>
</dbReference>
<proteinExistence type="predicted"/>
<sequence>MEQFLLTALLLLLSDLRGAAEALVVKVEVPVYKIRGDAAELLCHYDLEGATLYSLKWYKGDSQFYQYIPANRQTKTVFQVPGVNVDTSATSMGHVRLVGLPLSASGAYRCEVITEAPQFVTRFGEGNMTVIDLPASAPVLEGAHTAYEAGDVVNVNCSSPHSQPPATLEWYINEQRVVEPRLLRHYTPIQETDGLQTAVLGLYFRTSKRHFLSGHLRLKCIAKIASIYLQSQETAVRETNFQPHTQAEESRHDPFYFFNSPSSATVAHLSLRLLLAALGRIAA</sequence>
<feature type="domain" description="Ig-like" evidence="2">
    <location>
        <begin position="36"/>
        <end position="121"/>
    </location>
</feature>
<accession>A0A8B7P4T8</accession>
<feature type="chain" id="PRO_5034057761" evidence="1">
    <location>
        <begin position="23"/>
        <end position="283"/>
    </location>
</feature>
<dbReference type="GeneID" id="108677269"/>
<dbReference type="FunFam" id="2.60.40.10:FF:000437">
    <property type="entry name" value="Beat-IIIc, isoform A"/>
    <property type="match status" value="1"/>
</dbReference>
<feature type="signal peptide" evidence="1">
    <location>
        <begin position="1"/>
        <end position="22"/>
    </location>
</feature>
<dbReference type="Gene3D" id="2.60.40.10">
    <property type="entry name" value="Immunoglobulins"/>
    <property type="match status" value="2"/>
</dbReference>
<gene>
    <name evidence="4" type="primary">LOC108677269</name>
</gene>
<keyword evidence="3" id="KW-1185">Reference proteome</keyword>
<dbReference type="OrthoDB" id="6419989at2759"/>